<comment type="similarity">
    <text evidence="14 15">Belongs to the NAD-dependent DNA ligase family. LigA subfamily.</text>
</comment>
<feature type="binding site" evidence="15">
    <location>
        <position position="157"/>
    </location>
    <ligand>
        <name>NAD(+)</name>
        <dbReference type="ChEBI" id="CHEBI:57540"/>
    </ligand>
</feature>
<dbReference type="InterPro" id="IPR033136">
    <property type="entry name" value="DNA_ligase_CS"/>
</dbReference>
<dbReference type="FunFam" id="2.40.50.140:FF:000012">
    <property type="entry name" value="DNA ligase"/>
    <property type="match status" value="1"/>
</dbReference>
<dbReference type="PROSITE" id="PS50172">
    <property type="entry name" value="BRCT"/>
    <property type="match status" value="1"/>
</dbReference>
<dbReference type="SUPFAM" id="SSF52113">
    <property type="entry name" value="BRCT domain"/>
    <property type="match status" value="1"/>
</dbReference>
<protein>
    <recommendedName>
        <fullName evidence="3 15">DNA ligase</fullName>
        <ecNumber evidence="2 15">6.5.1.2</ecNumber>
    </recommendedName>
    <alternativeName>
        <fullName evidence="15">Polydeoxyribonucleotide synthase [NAD(+)]</fullName>
    </alternativeName>
</protein>
<evidence type="ECO:0000256" key="5">
    <source>
        <dbReference type="ARBA" id="ARBA00022705"/>
    </source>
</evidence>
<dbReference type="InterPro" id="IPR001679">
    <property type="entry name" value="DNA_ligase"/>
</dbReference>
<keyword evidence="10 15" id="KW-0520">NAD</keyword>
<dbReference type="PROSITE" id="PS01056">
    <property type="entry name" value="DNA_LIGASE_N2"/>
    <property type="match status" value="1"/>
</dbReference>
<dbReference type="GO" id="GO:0046872">
    <property type="term" value="F:metal ion binding"/>
    <property type="evidence" value="ECO:0007669"/>
    <property type="project" value="UniProtKB-KW"/>
</dbReference>
<feature type="binding site" evidence="15">
    <location>
        <position position="310"/>
    </location>
    <ligand>
        <name>NAD(+)</name>
        <dbReference type="ChEBI" id="CHEBI:57540"/>
    </ligand>
</feature>
<dbReference type="PIRSF" id="PIRSF001604">
    <property type="entry name" value="LigA"/>
    <property type="match status" value="1"/>
</dbReference>
<proteinExistence type="inferred from homology"/>
<dbReference type="SUPFAM" id="SSF50249">
    <property type="entry name" value="Nucleic acid-binding proteins"/>
    <property type="match status" value="1"/>
</dbReference>
<dbReference type="EC" id="6.5.1.2" evidence="2 15"/>
<dbReference type="SMART" id="SM00292">
    <property type="entry name" value="BRCT"/>
    <property type="match status" value="1"/>
</dbReference>
<evidence type="ECO:0000313" key="18">
    <source>
        <dbReference type="EMBL" id="SNB68293.1"/>
    </source>
</evidence>
<keyword evidence="5 15" id="KW-0235">DNA replication</keyword>
<dbReference type="NCBIfam" id="TIGR00575">
    <property type="entry name" value="dnlj"/>
    <property type="match status" value="1"/>
</dbReference>
<dbReference type="Proteomes" id="UP000197065">
    <property type="component" value="Unassembled WGS sequence"/>
</dbReference>
<dbReference type="Pfam" id="PF03119">
    <property type="entry name" value="DNA_ligase_ZBD"/>
    <property type="match status" value="1"/>
</dbReference>
<keyword evidence="4 15" id="KW-0436">Ligase</keyword>
<dbReference type="Gene3D" id="1.10.287.610">
    <property type="entry name" value="Helix hairpin bin"/>
    <property type="match status" value="1"/>
</dbReference>
<accession>A0A212R8D3</accession>
<comment type="caution">
    <text evidence="15">Lacks conserved residue(s) required for the propagation of feature annotation.</text>
</comment>
<feature type="binding site" evidence="15">
    <location>
        <begin position="100"/>
        <end position="101"/>
    </location>
    <ligand>
        <name>NAD(+)</name>
        <dbReference type="ChEBI" id="CHEBI:57540"/>
    </ligand>
</feature>
<dbReference type="InterPro" id="IPR001357">
    <property type="entry name" value="BRCT_dom"/>
</dbReference>
<comment type="cofactor">
    <cofactor evidence="15">
        <name>Mg(2+)</name>
        <dbReference type="ChEBI" id="CHEBI:18420"/>
    </cofactor>
    <cofactor evidence="15">
        <name>Mn(2+)</name>
        <dbReference type="ChEBI" id="CHEBI:29035"/>
    </cofactor>
</comment>
<feature type="domain" description="BRCT" evidence="17">
    <location>
        <begin position="624"/>
        <end position="703"/>
    </location>
</feature>
<dbReference type="PANTHER" id="PTHR23389">
    <property type="entry name" value="CHROMOSOME TRANSMISSION FIDELITY FACTOR 18"/>
    <property type="match status" value="1"/>
</dbReference>
<keyword evidence="7 15" id="KW-0227">DNA damage</keyword>
<dbReference type="AlphaFoldDB" id="A0A212R8D3"/>
<feature type="binding site" evidence="15">
    <location>
        <position position="334"/>
    </location>
    <ligand>
        <name>NAD(+)</name>
        <dbReference type="ChEBI" id="CHEBI:57540"/>
    </ligand>
</feature>
<organism evidence="18 19">
    <name type="scientific">Arboricoccus pini</name>
    <dbReference type="NCBI Taxonomy" id="1963835"/>
    <lineage>
        <taxon>Bacteria</taxon>
        <taxon>Pseudomonadati</taxon>
        <taxon>Pseudomonadota</taxon>
        <taxon>Alphaproteobacteria</taxon>
        <taxon>Geminicoccales</taxon>
        <taxon>Geminicoccaceae</taxon>
        <taxon>Arboricoccus</taxon>
    </lineage>
</organism>
<dbReference type="PROSITE" id="PS01055">
    <property type="entry name" value="DNA_LIGASE_N1"/>
    <property type="match status" value="1"/>
</dbReference>
<dbReference type="Pfam" id="PF12826">
    <property type="entry name" value="HHH_2"/>
    <property type="match status" value="1"/>
</dbReference>
<evidence type="ECO:0000256" key="10">
    <source>
        <dbReference type="ARBA" id="ARBA00023027"/>
    </source>
</evidence>
<feature type="active site" description="N6-AMP-lysine intermediate" evidence="15">
    <location>
        <position position="136"/>
    </location>
</feature>
<keyword evidence="11 15" id="KW-0234">DNA repair</keyword>
<keyword evidence="8 15" id="KW-0862">Zinc</keyword>
<dbReference type="InterPro" id="IPR041663">
    <property type="entry name" value="DisA/LigA_HHH"/>
</dbReference>
<dbReference type="GO" id="GO:0006260">
    <property type="term" value="P:DNA replication"/>
    <property type="evidence" value="ECO:0007669"/>
    <property type="project" value="UniProtKB-KW"/>
</dbReference>
<dbReference type="Pfam" id="PF01653">
    <property type="entry name" value="DNA_ligase_aden"/>
    <property type="match status" value="1"/>
</dbReference>
<dbReference type="InterPro" id="IPR013840">
    <property type="entry name" value="DNAligase_N"/>
</dbReference>
<dbReference type="NCBIfam" id="NF005932">
    <property type="entry name" value="PRK07956.1"/>
    <property type="match status" value="1"/>
</dbReference>
<dbReference type="SMART" id="SM00532">
    <property type="entry name" value="LIGANc"/>
    <property type="match status" value="1"/>
</dbReference>
<dbReference type="InterPro" id="IPR004150">
    <property type="entry name" value="NAD_DNA_ligase_OB"/>
</dbReference>
<dbReference type="Gene3D" id="3.30.470.30">
    <property type="entry name" value="DNA ligase/mRNA capping enzyme"/>
    <property type="match status" value="1"/>
</dbReference>
<keyword evidence="9 15" id="KW-0460">Magnesium</keyword>
<evidence type="ECO:0000256" key="16">
    <source>
        <dbReference type="RuleBase" id="RU000618"/>
    </source>
</evidence>
<keyword evidence="6 15" id="KW-0479">Metal-binding</keyword>
<evidence type="ECO:0000256" key="13">
    <source>
        <dbReference type="ARBA" id="ARBA00034005"/>
    </source>
</evidence>
<feature type="binding site" evidence="15">
    <location>
        <position position="430"/>
    </location>
    <ligand>
        <name>Zn(2+)</name>
        <dbReference type="ChEBI" id="CHEBI:29105"/>
    </ligand>
</feature>
<feature type="binding site" evidence="15">
    <location>
        <position position="451"/>
    </location>
    <ligand>
        <name>Zn(2+)</name>
        <dbReference type="ChEBI" id="CHEBI:29105"/>
    </ligand>
</feature>
<feature type="binding site" evidence="15">
    <location>
        <position position="427"/>
    </location>
    <ligand>
        <name>Zn(2+)</name>
        <dbReference type="ChEBI" id="CHEBI:29105"/>
    </ligand>
</feature>
<dbReference type="Gene3D" id="1.10.150.20">
    <property type="entry name" value="5' to 3' exonuclease, C-terminal subdomain"/>
    <property type="match status" value="2"/>
</dbReference>
<evidence type="ECO:0000256" key="7">
    <source>
        <dbReference type="ARBA" id="ARBA00022763"/>
    </source>
</evidence>
<dbReference type="EMBL" id="FYEH01000006">
    <property type="protein sequence ID" value="SNB68293.1"/>
    <property type="molecule type" value="Genomic_DNA"/>
</dbReference>
<sequence length="703" mass="77362">MDILSKSPSSRARPIEQLTPEEAANELEWLAAEIARHDRLYHRDDAPEISDAEYDELRARNLGIEAAFPTLIRDDSPSLRVGTAPVEAFEKVVHALPMLSLDNAFEAHDVEEFVGRVRRFLGLSADAPLAFVAEPKIDGLSCSLRYESGQLRTGATRGDGAVGEDVTNNVKTIHDIPVRLRTTEPPATLEVRGEVYMDRQDFLKLNERRMAAEEPPFANPRNAAAGSLRQLDSGITAKRPLGFFAYYWGEASPPIVGTYSEFLAMLRKLGFVVNPETALCRSVDELLAFYNDIESRRAELPYDIDGVVYKVDDIALQQRLGYVGRAPRWAIAHKFKAQSAETVVKSITIQVGRTGALTPVAELEPVTVGGVTVTRATLHNEDFIANLDLRPGDRIRIQRAGDVIPQVIEVVAKDAKRGSPYVFPDHCPVCGSLAPRPPGEAVHRCTGGLYCSAQVAERLKHVVSRQAFDIEGLGRKQVPQLLEAGLIREPADLFTLAKDEARLEALEKLEGWGKKKVAKLKESIKARREISLNRFIDALGIRFVGEVNAMLLARHYGSFEAWRHAMDRLGNSDESERQDLDNVDGIGSAVIEQLCEFFAEPHNREVVERFAQELTIVAPPALGNKGSAFAGKTVVFTGSLARMTRAEAKARAESLGAKVASSVSRSTDFVIAGADAGSKLKKAEELQVTILSEDEWLERVGQE</sequence>
<evidence type="ECO:0000256" key="1">
    <source>
        <dbReference type="ARBA" id="ARBA00004067"/>
    </source>
</evidence>
<evidence type="ECO:0000256" key="2">
    <source>
        <dbReference type="ARBA" id="ARBA00012722"/>
    </source>
</evidence>
<gene>
    <name evidence="15" type="primary">ligA</name>
    <name evidence="18" type="ORF">SAMN07250955_106163</name>
</gene>
<reference evidence="18 19" key="1">
    <citation type="submission" date="2017-06" db="EMBL/GenBank/DDBJ databases">
        <authorList>
            <person name="Kim H.J."/>
            <person name="Triplett B.A."/>
        </authorList>
    </citation>
    <scope>NUCLEOTIDE SEQUENCE [LARGE SCALE GENOMIC DNA]</scope>
    <source>
        <strain evidence="18 19">B29T1</strain>
    </source>
</reference>
<dbReference type="GO" id="GO:0006281">
    <property type="term" value="P:DNA repair"/>
    <property type="evidence" value="ECO:0007669"/>
    <property type="project" value="UniProtKB-KW"/>
</dbReference>
<dbReference type="Gene3D" id="2.40.50.140">
    <property type="entry name" value="Nucleic acid-binding proteins"/>
    <property type="match status" value="1"/>
</dbReference>
<keyword evidence="12 15" id="KW-0464">Manganese</keyword>
<feature type="binding site" evidence="15">
    <location>
        <begin position="51"/>
        <end position="55"/>
    </location>
    <ligand>
        <name>NAD(+)</name>
        <dbReference type="ChEBI" id="CHEBI:57540"/>
    </ligand>
</feature>
<dbReference type="InterPro" id="IPR013839">
    <property type="entry name" value="DNAligase_adenylation"/>
</dbReference>
<feature type="binding site" evidence="15">
    <location>
        <position position="194"/>
    </location>
    <ligand>
        <name>NAD(+)</name>
        <dbReference type="ChEBI" id="CHEBI:57540"/>
    </ligand>
</feature>
<evidence type="ECO:0000256" key="6">
    <source>
        <dbReference type="ARBA" id="ARBA00022723"/>
    </source>
</evidence>
<dbReference type="GO" id="GO:0003911">
    <property type="term" value="F:DNA ligase (NAD+) activity"/>
    <property type="evidence" value="ECO:0007669"/>
    <property type="project" value="UniProtKB-UniRule"/>
</dbReference>
<dbReference type="InterPro" id="IPR004149">
    <property type="entry name" value="Znf_DNAligase_C4"/>
</dbReference>
<dbReference type="CDD" id="cd00114">
    <property type="entry name" value="LIGANc"/>
    <property type="match status" value="1"/>
</dbReference>
<dbReference type="FunFam" id="3.30.470.30:FF:000001">
    <property type="entry name" value="DNA ligase"/>
    <property type="match status" value="1"/>
</dbReference>
<name>A0A212R8D3_9PROT</name>
<dbReference type="Pfam" id="PF00533">
    <property type="entry name" value="BRCT"/>
    <property type="match status" value="1"/>
</dbReference>
<dbReference type="GO" id="GO:0005829">
    <property type="term" value="C:cytosol"/>
    <property type="evidence" value="ECO:0007669"/>
    <property type="project" value="TreeGrafter"/>
</dbReference>
<feature type="binding site" evidence="15">
    <location>
        <position position="134"/>
    </location>
    <ligand>
        <name>NAD(+)</name>
        <dbReference type="ChEBI" id="CHEBI:57540"/>
    </ligand>
</feature>
<dbReference type="Pfam" id="PF03120">
    <property type="entry name" value="OB_DNA_ligase"/>
    <property type="match status" value="1"/>
</dbReference>
<comment type="catalytic activity">
    <reaction evidence="13 15 16">
        <text>NAD(+) + (deoxyribonucleotide)n-3'-hydroxyl + 5'-phospho-(deoxyribonucleotide)m = (deoxyribonucleotide)n+m + AMP + beta-nicotinamide D-nucleotide.</text>
        <dbReference type="EC" id="6.5.1.2"/>
    </reaction>
</comment>
<dbReference type="InterPro" id="IPR018239">
    <property type="entry name" value="DNA_ligase_AS"/>
</dbReference>
<evidence type="ECO:0000256" key="14">
    <source>
        <dbReference type="ARBA" id="ARBA00060881"/>
    </source>
</evidence>
<comment type="function">
    <text evidence="1 15">DNA ligase that catalyzes the formation of phosphodiester linkages between 5'-phosphoryl and 3'-hydroxyl groups in double-stranded DNA using NAD as a coenzyme and as the energy source for the reaction. It is essential for DNA replication and repair of damaged DNA.</text>
</comment>
<evidence type="ECO:0000313" key="19">
    <source>
        <dbReference type="Proteomes" id="UP000197065"/>
    </source>
</evidence>
<keyword evidence="19" id="KW-1185">Reference proteome</keyword>
<dbReference type="InterPro" id="IPR036420">
    <property type="entry name" value="BRCT_dom_sf"/>
</dbReference>
<dbReference type="HAMAP" id="MF_01588">
    <property type="entry name" value="DNA_ligase_A"/>
    <property type="match status" value="1"/>
</dbReference>
<evidence type="ECO:0000256" key="15">
    <source>
        <dbReference type="HAMAP-Rule" id="MF_01588"/>
    </source>
</evidence>
<dbReference type="SUPFAM" id="SSF56091">
    <property type="entry name" value="DNA ligase/mRNA capping enzyme, catalytic domain"/>
    <property type="match status" value="1"/>
</dbReference>
<dbReference type="Gene3D" id="6.20.10.30">
    <property type="match status" value="1"/>
</dbReference>
<dbReference type="PANTHER" id="PTHR23389:SF9">
    <property type="entry name" value="DNA LIGASE"/>
    <property type="match status" value="1"/>
</dbReference>
<evidence type="ECO:0000256" key="9">
    <source>
        <dbReference type="ARBA" id="ARBA00022842"/>
    </source>
</evidence>
<evidence type="ECO:0000256" key="3">
    <source>
        <dbReference type="ARBA" id="ARBA00013308"/>
    </source>
</evidence>
<dbReference type="InterPro" id="IPR012340">
    <property type="entry name" value="NA-bd_OB-fold"/>
</dbReference>
<dbReference type="Gene3D" id="3.40.50.10190">
    <property type="entry name" value="BRCT domain"/>
    <property type="match status" value="1"/>
</dbReference>
<dbReference type="CDD" id="cd17748">
    <property type="entry name" value="BRCT_DNA_ligase_like"/>
    <property type="match status" value="1"/>
</dbReference>
<dbReference type="SUPFAM" id="SSF47781">
    <property type="entry name" value="RuvA domain 2-like"/>
    <property type="match status" value="1"/>
</dbReference>
<evidence type="ECO:0000256" key="4">
    <source>
        <dbReference type="ARBA" id="ARBA00022598"/>
    </source>
</evidence>
<evidence type="ECO:0000256" key="8">
    <source>
        <dbReference type="ARBA" id="ARBA00022833"/>
    </source>
</evidence>
<dbReference type="Pfam" id="PF14520">
    <property type="entry name" value="HHH_5"/>
    <property type="match status" value="1"/>
</dbReference>
<evidence type="ECO:0000259" key="17">
    <source>
        <dbReference type="PROSITE" id="PS50172"/>
    </source>
</evidence>
<dbReference type="InterPro" id="IPR010994">
    <property type="entry name" value="RuvA_2-like"/>
</dbReference>
<evidence type="ECO:0000256" key="11">
    <source>
        <dbReference type="ARBA" id="ARBA00023204"/>
    </source>
</evidence>
<evidence type="ECO:0000256" key="12">
    <source>
        <dbReference type="ARBA" id="ARBA00023211"/>
    </source>
</evidence>